<dbReference type="GO" id="GO:0006629">
    <property type="term" value="P:lipid metabolic process"/>
    <property type="evidence" value="ECO:0007669"/>
    <property type="project" value="InterPro"/>
</dbReference>
<dbReference type="Pfam" id="PF01764">
    <property type="entry name" value="Lipase_3"/>
    <property type="match status" value="1"/>
</dbReference>
<gene>
    <name evidence="2" type="ORF">FHL15_004442</name>
</gene>
<dbReference type="EMBL" id="VFLP01000020">
    <property type="protein sequence ID" value="TRX94670.1"/>
    <property type="molecule type" value="Genomic_DNA"/>
</dbReference>
<dbReference type="Gene3D" id="3.40.50.1820">
    <property type="entry name" value="alpha/beta hydrolase"/>
    <property type="match status" value="1"/>
</dbReference>
<accession>A0A553I395</accession>
<dbReference type="Proteomes" id="UP000319160">
    <property type="component" value="Unassembled WGS sequence"/>
</dbReference>
<evidence type="ECO:0000259" key="1">
    <source>
        <dbReference type="Pfam" id="PF01764"/>
    </source>
</evidence>
<sequence length="370" mass="40549">MDDPYHYNLFQQIYCLSMATGIVSNRQDTEAVLQAALKESLNEVLPQLTGNWSISWGPRVYKEKNQDSSEGGPDNVWFAAVDDTQKICVVAIAGTASNSLADIYEDINVYEVVDFNAWVKLWSHEGIPEPVKSTPTQDNASTTSYCARGTCIGVWNVLSNVSTEAGEDTRIDQYLTGLDPSYTVVVTGHSLGGALAPIVALGLVEAEMAGSHKIKVLPSAGVSPGNANLAADYATTFPKDPSTGEGYQVYNTDYYNTFDIVPQAWSTDTNDDRNLHNILDKIIHTTGEFRTEVENYVNLAIGLSQASQIRYTPLPGQSFTGPPPPVLIQNWDEAKLVLSTQHVLAYWSEFGITEFVKLFDSKFSKRVGAQ</sequence>
<dbReference type="OrthoDB" id="406844at2759"/>
<evidence type="ECO:0000313" key="2">
    <source>
        <dbReference type="EMBL" id="TRX94670.1"/>
    </source>
</evidence>
<dbReference type="SUPFAM" id="SSF53474">
    <property type="entry name" value="alpha/beta-Hydrolases"/>
    <property type="match status" value="1"/>
</dbReference>
<dbReference type="InterPro" id="IPR029058">
    <property type="entry name" value="AB_hydrolase_fold"/>
</dbReference>
<reference evidence="3" key="1">
    <citation type="submission" date="2019-06" db="EMBL/GenBank/DDBJ databases">
        <title>Draft genome sequence of the griseofulvin-producing fungus Xylaria cubensis strain G536.</title>
        <authorList>
            <person name="Mead M.E."/>
            <person name="Raja H.A."/>
            <person name="Steenwyk J.L."/>
            <person name="Knowles S.L."/>
            <person name="Oberlies N.H."/>
            <person name="Rokas A."/>
        </authorList>
    </citation>
    <scope>NUCLEOTIDE SEQUENCE [LARGE SCALE GENOMIC DNA]</scope>
    <source>
        <strain evidence="3">G536</strain>
    </source>
</reference>
<proteinExistence type="predicted"/>
<name>A0A553I395_9PEZI</name>
<evidence type="ECO:0000313" key="3">
    <source>
        <dbReference type="Proteomes" id="UP000319160"/>
    </source>
</evidence>
<comment type="caution">
    <text evidence="2">The sequence shown here is derived from an EMBL/GenBank/DDBJ whole genome shotgun (WGS) entry which is preliminary data.</text>
</comment>
<protein>
    <recommendedName>
        <fullName evidence="1">Fungal lipase-type domain-containing protein</fullName>
    </recommendedName>
</protein>
<feature type="domain" description="Fungal lipase-type" evidence="1">
    <location>
        <begin position="163"/>
        <end position="264"/>
    </location>
</feature>
<dbReference type="AlphaFoldDB" id="A0A553I395"/>
<keyword evidence="3" id="KW-1185">Reference proteome</keyword>
<dbReference type="InterPro" id="IPR002921">
    <property type="entry name" value="Fungal_lipase-type"/>
</dbReference>
<organism evidence="2 3">
    <name type="scientific">Xylaria flabelliformis</name>
    <dbReference type="NCBI Taxonomy" id="2512241"/>
    <lineage>
        <taxon>Eukaryota</taxon>
        <taxon>Fungi</taxon>
        <taxon>Dikarya</taxon>
        <taxon>Ascomycota</taxon>
        <taxon>Pezizomycotina</taxon>
        <taxon>Sordariomycetes</taxon>
        <taxon>Xylariomycetidae</taxon>
        <taxon>Xylariales</taxon>
        <taxon>Xylariaceae</taxon>
        <taxon>Xylaria</taxon>
    </lineage>
</organism>